<name>A0AAN6TTV7_9PEZI</name>
<sequence length="140" mass="15747">MPGVLPSWPCKPTTLVGGLLSGVMKARCIGGPWPYGVFIARCSMTPRTGHRTQDRWRPTAGVGKSRIDRWGRCAAQWHQTRRHAMVRVLRVIVVSIDDLLDWRQLVVAILLMVLLLEPVSCCRQGGAVLRRRGRDIEKIP</sequence>
<dbReference type="RefSeq" id="XP_062643699.1">
    <property type="nucleotide sequence ID" value="XM_062786389.1"/>
</dbReference>
<gene>
    <name evidence="1" type="ORF">N657DRAFT_244161</name>
</gene>
<protein>
    <submittedName>
        <fullName evidence="1">Uncharacterized protein</fullName>
    </submittedName>
</protein>
<dbReference type="GeneID" id="87823155"/>
<organism evidence="1 2">
    <name type="scientific">Parathielavia appendiculata</name>
    <dbReference type="NCBI Taxonomy" id="2587402"/>
    <lineage>
        <taxon>Eukaryota</taxon>
        <taxon>Fungi</taxon>
        <taxon>Dikarya</taxon>
        <taxon>Ascomycota</taxon>
        <taxon>Pezizomycotina</taxon>
        <taxon>Sordariomycetes</taxon>
        <taxon>Sordariomycetidae</taxon>
        <taxon>Sordariales</taxon>
        <taxon>Chaetomiaceae</taxon>
        <taxon>Parathielavia</taxon>
    </lineage>
</organism>
<dbReference type="EMBL" id="MU853243">
    <property type="protein sequence ID" value="KAK4119926.1"/>
    <property type="molecule type" value="Genomic_DNA"/>
</dbReference>
<reference evidence="1" key="1">
    <citation type="journal article" date="2023" name="Mol. Phylogenet. Evol.">
        <title>Genome-scale phylogeny and comparative genomics of the fungal order Sordariales.</title>
        <authorList>
            <person name="Hensen N."/>
            <person name="Bonometti L."/>
            <person name="Westerberg I."/>
            <person name="Brannstrom I.O."/>
            <person name="Guillou S."/>
            <person name="Cros-Aarteil S."/>
            <person name="Calhoun S."/>
            <person name="Haridas S."/>
            <person name="Kuo A."/>
            <person name="Mondo S."/>
            <person name="Pangilinan J."/>
            <person name="Riley R."/>
            <person name="LaButti K."/>
            <person name="Andreopoulos B."/>
            <person name="Lipzen A."/>
            <person name="Chen C."/>
            <person name="Yan M."/>
            <person name="Daum C."/>
            <person name="Ng V."/>
            <person name="Clum A."/>
            <person name="Steindorff A."/>
            <person name="Ohm R.A."/>
            <person name="Martin F."/>
            <person name="Silar P."/>
            <person name="Natvig D.O."/>
            <person name="Lalanne C."/>
            <person name="Gautier V."/>
            <person name="Ament-Velasquez S.L."/>
            <person name="Kruys A."/>
            <person name="Hutchinson M.I."/>
            <person name="Powell A.J."/>
            <person name="Barry K."/>
            <person name="Miller A.N."/>
            <person name="Grigoriev I.V."/>
            <person name="Debuchy R."/>
            <person name="Gladieux P."/>
            <person name="Hiltunen Thoren M."/>
            <person name="Johannesson H."/>
        </authorList>
    </citation>
    <scope>NUCLEOTIDE SEQUENCE</scope>
    <source>
        <strain evidence="1">CBS 731.68</strain>
    </source>
</reference>
<proteinExistence type="predicted"/>
<evidence type="ECO:0000313" key="1">
    <source>
        <dbReference type="EMBL" id="KAK4119926.1"/>
    </source>
</evidence>
<comment type="caution">
    <text evidence="1">The sequence shown here is derived from an EMBL/GenBank/DDBJ whole genome shotgun (WGS) entry which is preliminary data.</text>
</comment>
<keyword evidence="2" id="KW-1185">Reference proteome</keyword>
<dbReference type="AlphaFoldDB" id="A0AAN6TTV7"/>
<accession>A0AAN6TTV7</accession>
<evidence type="ECO:0000313" key="2">
    <source>
        <dbReference type="Proteomes" id="UP001302602"/>
    </source>
</evidence>
<dbReference type="Proteomes" id="UP001302602">
    <property type="component" value="Unassembled WGS sequence"/>
</dbReference>
<reference evidence="1" key="2">
    <citation type="submission" date="2023-05" db="EMBL/GenBank/DDBJ databases">
        <authorList>
            <consortium name="Lawrence Berkeley National Laboratory"/>
            <person name="Steindorff A."/>
            <person name="Hensen N."/>
            <person name="Bonometti L."/>
            <person name="Westerberg I."/>
            <person name="Brannstrom I.O."/>
            <person name="Guillou S."/>
            <person name="Cros-Aarteil S."/>
            <person name="Calhoun S."/>
            <person name="Haridas S."/>
            <person name="Kuo A."/>
            <person name="Mondo S."/>
            <person name="Pangilinan J."/>
            <person name="Riley R."/>
            <person name="Labutti K."/>
            <person name="Andreopoulos B."/>
            <person name="Lipzen A."/>
            <person name="Chen C."/>
            <person name="Yanf M."/>
            <person name="Daum C."/>
            <person name="Ng V."/>
            <person name="Clum A."/>
            <person name="Ohm R."/>
            <person name="Martin F."/>
            <person name="Silar P."/>
            <person name="Natvig D."/>
            <person name="Lalanne C."/>
            <person name="Gautier V."/>
            <person name="Ament-Velasquez S.L."/>
            <person name="Kruys A."/>
            <person name="Hutchinson M.I."/>
            <person name="Powell A.J."/>
            <person name="Barry K."/>
            <person name="Miller A.N."/>
            <person name="Grigoriev I.V."/>
            <person name="Debuchy R."/>
            <person name="Gladieux P."/>
            <person name="Thoren M.H."/>
            <person name="Johannesson H."/>
        </authorList>
    </citation>
    <scope>NUCLEOTIDE SEQUENCE</scope>
    <source>
        <strain evidence="1">CBS 731.68</strain>
    </source>
</reference>